<proteinExistence type="predicted"/>
<feature type="compositionally biased region" description="Basic and acidic residues" evidence="1">
    <location>
        <begin position="64"/>
        <end position="82"/>
    </location>
</feature>
<accession>A0ABR0ZTJ2</accession>
<feature type="region of interest" description="Disordered" evidence="1">
    <location>
        <begin position="38"/>
        <end position="82"/>
    </location>
</feature>
<evidence type="ECO:0000313" key="3">
    <source>
        <dbReference type="Proteomes" id="UP001369086"/>
    </source>
</evidence>
<gene>
    <name evidence="2" type="ORF">HHUSO_G9503</name>
</gene>
<dbReference type="Proteomes" id="UP001369086">
    <property type="component" value="Unassembled WGS sequence"/>
</dbReference>
<comment type="caution">
    <text evidence="2">The sequence shown here is derived from an EMBL/GenBank/DDBJ whole genome shotgun (WGS) entry which is preliminary data.</text>
</comment>
<protein>
    <submittedName>
        <fullName evidence="2">Uncharacterized protein</fullName>
    </submittedName>
</protein>
<name>A0ABR0ZTJ2_HUSHU</name>
<evidence type="ECO:0000256" key="1">
    <source>
        <dbReference type="SAM" id="MobiDB-lite"/>
    </source>
</evidence>
<evidence type="ECO:0000313" key="2">
    <source>
        <dbReference type="EMBL" id="KAK6488136.1"/>
    </source>
</evidence>
<sequence>MICLLKKGKKHNIFITKQSCTPGLDFLQQARGTVTFGEGSPLQPIFPTYPRSRQPPVLRATNGKRQEQGSDRASDRSEHQPC</sequence>
<organism evidence="2 3">
    <name type="scientific">Huso huso</name>
    <name type="common">Beluga</name>
    <name type="synonym">Acipenser huso</name>
    <dbReference type="NCBI Taxonomy" id="61971"/>
    <lineage>
        <taxon>Eukaryota</taxon>
        <taxon>Metazoa</taxon>
        <taxon>Chordata</taxon>
        <taxon>Craniata</taxon>
        <taxon>Vertebrata</taxon>
        <taxon>Euteleostomi</taxon>
        <taxon>Actinopterygii</taxon>
        <taxon>Chondrostei</taxon>
        <taxon>Acipenseriformes</taxon>
        <taxon>Acipenseridae</taxon>
        <taxon>Huso</taxon>
    </lineage>
</organism>
<keyword evidence="3" id="KW-1185">Reference proteome</keyword>
<reference evidence="2 3" key="1">
    <citation type="submission" date="2021-05" db="EMBL/GenBank/DDBJ databases">
        <authorList>
            <person name="Zahm M."/>
            <person name="Klopp C."/>
            <person name="Cabau C."/>
            <person name="Kuhl H."/>
            <person name="Suciu R."/>
            <person name="Ciorpac M."/>
            <person name="Holostenco D."/>
            <person name="Gessner J."/>
            <person name="Wuertz S."/>
            <person name="Hohne C."/>
            <person name="Stock M."/>
            <person name="Gislard M."/>
            <person name="Lluch J."/>
            <person name="Milhes M."/>
            <person name="Lampietro C."/>
            <person name="Lopez Roques C."/>
            <person name="Donnadieu C."/>
            <person name="Du K."/>
            <person name="Schartl M."/>
            <person name="Guiguen Y."/>
        </authorList>
    </citation>
    <scope>NUCLEOTIDE SEQUENCE [LARGE SCALE GENOMIC DNA]</scope>
    <source>
        <strain evidence="2">Hh-F2</strain>
        <tissue evidence="2">Blood</tissue>
    </source>
</reference>
<dbReference type="EMBL" id="JAHFZB010000007">
    <property type="protein sequence ID" value="KAK6488136.1"/>
    <property type="molecule type" value="Genomic_DNA"/>
</dbReference>